<dbReference type="InterPro" id="IPR001753">
    <property type="entry name" value="Enoyl-CoA_hydra/iso"/>
</dbReference>
<name>F6F3A3_SPHCR</name>
<dbReference type="Proteomes" id="UP000007150">
    <property type="component" value="Chromosome 2"/>
</dbReference>
<dbReference type="STRING" id="690566.Sphch_3317"/>
<dbReference type="SUPFAM" id="SSF52096">
    <property type="entry name" value="ClpP/crotonase"/>
    <property type="match status" value="1"/>
</dbReference>
<protein>
    <submittedName>
        <fullName evidence="1">Enoyl-CoA hydratase/isomerase</fullName>
    </submittedName>
</protein>
<dbReference type="InterPro" id="IPR029045">
    <property type="entry name" value="ClpP/crotonase-like_dom_sf"/>
</dbReference>
<dbReference type="Gene3D" id="3.90.226.10">
    <property type="entry name" value="2-enoyl-CoA Hydratase, Chain A, domain 1"/>
    <property type="match status" value="1"/>
</dbReference>
<dbReference type="PANTHER" id="PTHR11941">
    <property type="entry name" value="ENOYL-COA HYDRATASE-RELATED"/>
    <property type="match status" value="1"/>
</dbReference>
<organism evidence="1 2">
    <name type="scientific">Sphingobium chlorophenolicum L-1</name>
    <dbReference type="NCBI Taxonomy" id="690566"/>
    <lineage>
        <taxon>Bacteria</taxon>
        <taxon>Pseudomonadati</taxon>
        <taxon>Pseudomonadota</taxon>
        <taxon>Alphaproteobacteria</taxon>
        <taxon>Sphingomonadales</taxon>
        <taxon>Sphingomonadaceae</taxon>
        <taxon>Sphingobium</taxon>
    </lineage>
</organism>
<dbReference type="PANTHER" id="PTHR11941:SF54">
    <property type="entry name" value="ENOYL-COA HYDRATASE, MITOCHONDRIAL"/>
    <property type="match status" value="1"/>
</dbReference>
<dbReference type="AlphaFoldDB" id="F6F3A3"/>
<evidence type="ECO:0000313" key="1">
    <source>
        <dbReference type="EMBL" id="AEG50915.1"/>
    </source>
</evidence>
<dbReference type="GO" id="GO:0006635">
    <property type="term" value="P:fatty acid beta-oxidation"/>
    <property type="evidence" value="ECO:0007669"/>
    <property type="project" value="TreeGrafter"/>
</dbReference>
<dbReference type="GO" id="GO:0016853">
    <property type="term" value="F:isomerase activity"/>
    <property type="evidence" value="ECO:0007669"/>
    <property type="project" value="UniProtKB-KW"/>
</dbReference>
<sequence length="265" mass="29182">MSFAYLELLDEGEGVWRVTLQRTPGNAIDQTMYREIAECFNHPDRYMADVRAIILTGAGKHFCTGNDLEEFSTMTPENGTERMWRVREGFFAIQDCPVPVIGAIQGTAIGSGLAVAAACDVIVASTKAKFGLPELSVGVMGGAAHLARIGPQHMVRLMFFTGEHLPAQTMVQMGAGLIIVEPEQLLDEALRIARKSASFSPTAVRLAKQVLNRVENMDLKTGYEFEQGFTVRMSGHPDAKEALRAVRERSTPHYRPLDQAWTLEA</sequence>
<dbReference type="KEGG" id="sch:Sphch_3317"/>
<evidence type="ECO:0000313" key="2">
    <source>
        <dbReference type="Proteomes" id="UP000007150"/>
    </source>
</evidence>
<dbReference type="RefSeq" id="WP_013849145.1">
    <property type="nucleotide sequence ID" value="NC_015594.1"/>
</dbReference>
<gene>
    <name evidence="1" type="ORF">Sphch_3317</name>
</gene>
<dbReference type="Pfam" id="PF00378">
    <property type="entry name" value="ECH_1"/>
    <property type="match status" value="1"/>
</dbReference>
<dbReference type="HOGENOM" id="CLU_009834_7_0_5"/>
<accession>F6F3A3</accession>
<dbReference type="EMBL" id="CP002799">
    <property type="protein sequence ID" value="AEG50915.1"/>
    <property type="molecule type" value="Genomic_DNA"/>
</dbReference>
<reference evidence="1 2" key="1">
    <citation type="submission" date="2011-05" db="EMBL/GenBank/DDBJ databases">
        <title>Complete sequence of chromosome 2 of Sphingobium chlorophenolicum L-1.</title>
        <authorList>
            <consortium name="US DOE Joint Genome Institute"/>
            <person name="Lucas S."/>
            <person name="Han J."/>
            <person name="Lapidus A."/>
            <person name="Cheng J.-F."/>
            <person name="Goodwin L."/>
            <person name="Pitluck S."/>
            <person name="Peters L."/>
            <person name="Daligault H."/>
            <person name="Han C."/>
            <person name="Tapia R."/>
            <person name="Land M."/>
            <person name="Hauser L."/>
            <person name="Kyrpides N."/>
            <person name="Ivanova N."/>
            <person name="Pagani I."/>
            <person name="Turner P."/>
            <person name="Copley S."/>
            <person name="Woyke T."/>
        </authorList>
    </citation>
    <scope>NUCLEOTIDE SEQUENCE [LARGE SCALE GENOMIC DNA]</scope>
    <source>
        <strain evidence="1 2">L-1</strain>
    </source>
</reference>
<proteinExistence type="predicted"/>
<keyword evidence="2" id="KW-1185">Reference proteome</keyword>
<dbReference type="CDD" id="cd06558">
    <property type="entry name" value="crotonase-like"/>
    <property type="match status" value="1"/>
</dbReference>
<keyword evidence="1" id="KW-0413">Isomerase</keyword>